<protein>
    <submittedName>
        <fullName evidence="1">Uncharacterized protein</fullName>
    </submittedName>
</protein>
<keyword evidence="2" id="KW-1185">Reference proteome</keyword>
<evidence type="ECO:0000313" key="1">
    <source>
        <dbReference type="EMBL" id="KAJ8686982.1"/>
    </source>
</evidence>
<evidence type="ECO:0000313" key="2">
    <source>
        <dbReference type="Proteomes" id="UP001239111"/>
    </source>
</evidence>
<organism evidence="1 2">
    <name type="scientific">Eretmocerus hayati</name>
    <dbReference type="NCBI Taxonomy" id="131215"/>
    <lineage>
        <taxon>Eukaryota</taxon>
        <taxon>Metazoa</taxon>
        <taxon>Ecdysozoa</taxon>
        <taxon>Arthropoda</taxon>
        <taxon>Hexapoda</taxon>
        <taxon>Insecta</taxon>
        <taxon>Pterygota</taxon>
        <taxon>Neoptera</taxon>
        <taxon>Endopterygota</taxon>
        <taxon>Hymenoptera</taxon>
        <taxon>Apocrita</taxon>
        <taxon>Proctotrupomorpha</taxon>
        <taxon>Chalcidoidea</taxon>
        <taxon>Aphelinidae</taxon>
        <taxon>Aphelininae</taxon>
        <taxon>Eretmocerus</taxon>
    </lineage>
</organism>
<accession>A0ACC2PXB1</accession>
<dbReference type="EMBL" id="CM056741">
    <property type="protein sequence ID" value="KAJ8686982.1"/>
    <property type="molecule type" value="Genomic_DNA"/>
</dbReference>
<gene>
    <name evidence="1" type="ORF">QAD02_022776</name>
</gene>
<name>A0ACC2PXB1_9HYME</name>
<proteinExistence type="predicted"/>
<reference evidence="1" key="1">
    <citation type="submission" date="2023-04" db="EMBL/GenBank/DDBJ databases">
        <title>A chromosome-level genome assembly of the parasitoid wasp Eretmocerus hayati.</title>
        <authorList>
            <person name="Zhong Y."/>
            <person name="Liu S."/>
            <person name="Liu Y."/>
        </authorList>
    </citation>
    <scope>NUCLEOTIDE SEQUENCE</scope>
    <source>
        <strain evidence="1">ZJU_SS_LIU_2023</strain>
    </source>
</reference>
<comment type="caution">
    <text evidence="1">The sequence shown here is derived from an EMBL/GenBank/DDBJ whole genome shotgun (WGS) entry which is preliminary data.</text>
</comment>
<sequence length="452" mass="51394">MDAIEILDGSSDEADKDEDVNRLTQKNHYLPNTVNARNNSGSDSDASDSPAMNLEDRIKLKYGKSQSQSQSSEDSDYESQFIPGQAHQKLKRLMSRAKAAAEVELSSDDSDGFETNKRKKTDVSPEQSMKCMKVILDEAFKDLDFFNDLLKALNESEVQFTVESQLIPKSITWLRKVQDNYIDDKHEVRTNTRAEKEKQVMVIWNQEEAIKHISDNTFFAAVRNIKSLLPDKSLSLVIYNTENYFKYHKNLKDRAVRDEIASGPGSENPKKSRSRAEKNLSALPVVSRAKFDESLVELQLMYNVTCRLIENQAEMVLLIHQYTKSLALLPSKLEKRQELSKIDWYVTSDNRDTVKVDSDGNGLKRLWQQQLCQFSLASLEVAEAISSVYKSPLQLMEAYKDCNPSDGESLLRDIPIRRAAGLITSTRKIGPELSKRIFIMFTSDDGDACLYN</sequence>
<dbReference type="Proteomes" id="UP001239111">
    <property type="component" value="Chromosome 1"/>
</dbReference>